<evidence type="ECO:0000313" key="2">
    <source>
        <dbReference type="EMBL" id="KAL3503379.1"/>
    </source>
</evidence>
<dbReference type="SUPFAM" id="SSF81383">
    <property type="entry name" value="F-box domain"/>
    <property type="match status" value="1"/>
</dbReference>
<dbReference type="InterPro" id="IPR050796">
    <property type="entry name" value="SCF_F-box_component"/>
</dbReference>
<dbReference type="InterPro" id="IPR006527">
    <property type="entry name" value="F-box-assoc_dom_typ1"/>
</dbReference>
<evidence type="ECO:0000259" key="1">
    <source>
        <dbReference type="SMART" id="SM00256"/>
    </source>
</evidence>
<gene>
    <name evidence="2" type="ORF">ACH5RR_037828</name>
</gene>
<reference evidence="2 3" key="1">
    <citation type="submission" date="2024-11" db="EMBL/GenBank/DDBJ databases">
        <title>A near-complete genome assembly of Cinchona calisaya.</title>
        <authorList>
            <person name="Lian D.C."/>
            <person name="Zhao X.W."/>
            <person name="Wei L."/>
        </authorList>
    </citation>
    <scope>NUCLEOTIDE SEQUENCE [LARGE SCALE GENOMIC DNA]</scope>
    <source>
        <tissue evidence="2">Nenye</tissue>
    </source>
</reference>
<comment type="caution">
    <text evidence="2">The sequence shown here is derived from an EMBL/GenBank/DDBJ whole genome shotgun (WGS) entry which is preliminary data.</text>
</comment>
<dbReference type="Proteomes" id="UP001630127">
    <property type="component" value="Unassembled WGS sequence"/>
</dbReference>
<dbReference type="PANTHER" id="PTHR31672">
    <property type="entry name" value="BNACNNG10540D PROTEIN"/>
    <property type="match status" value="1"/>
</dbReference>
<dbReference type="NCBIfam" id="TIGR01640">
    <property type="entry name" value="F_box_assoc_1"/>
    <property type="match status" value="1"/>
</dbReference>
<dbReference type="PANTHER" id="PTHR31672:SF13">
    <property type="entry name" value="F-BOX PROTEIN CPR30-LIKE"/>
    <property type="match status" value="1"/>
</dbReference>
<dbReference type="AlphaFoldDB" id="A0ABD2YB03"/>
<dbReference type="InterPro" id="IPR036047">
    <property type="entry name" value="F-box-like_dom_sf"/>
</dbReference>
<dbReference type="CDD" id="cd22157">
    <property type="entry name" value="F-box_AtFBW1-like"/>
    <property type="match status" value="1"/>
</dbReference>
<sequence>MMNSVSSIQKKMDWVLSEDVLGEILVRLPVKSLVRFRCVSKTWCDLINSPYFADMHLGHGKNHHHRPVLLVKRFIGDEKKALLSFHSDIAVFGVAAAPDLKLPSPHPNTPIQLFGTCNGIVCIAELARSVYYHSDKDKIYLCNLATRQFLTPSPGHFGYPNGFEYSFTTSLGLGFDPSTRDYKLVKFVSYFSNEITTPPVIGVQIYQLRTNSWRNLGVTPTAITHPWPSQNFPASILLNGSLIMHWCASHPVDDKTRRILSFNMCIEAFQNIEFPRDFKSIDTESNLSVLNDSLALILFKRRAFRQLQPPPPSDIQYDHSIDIWVMMEYGIKESWVKQYSIEPFSLLGHAPLRWTVPWSFWNDNILLLQSVNGYLISCSLKDNCCREICKYDIRRFGILEAIVYEETLVSFGGIGNGLYWRKIDGDSTWN</sequence>
<organism evidence="2 3">
    <name type="scientific">Cinchona calisaya</name>
    <dbReference type="NCBI Taxonomy" id="153742"/>
    <lineage>
        <taxon>Eukaryota</taxon>
        <taxon>Viridiplantae</taxon>
        <taxon>Streptophyta</taxon>
        <taxon>Embryophyta</taxon>
        <taxon>Tracheophyta</taxon>
        <taxon>Spermatophyta</taxon>
        <taxon>Magnoliopsida</taxon>
        <taxon>eudicotyledons</taxon>
        <taxon>Gunneridae</taxon>
        <taxon>Pentapetalae</taxon>
        <taxon>asterids</taxon>
        <taxon>lamiids</taxon>
        <taxon>Gentianales</taxon>
        <taxon>Rubiaceae</taxon>
        <taxon>Cinchonoideae</taxon>
        <taxon>Cinchoneae</taxon>
        <taxon>Cinchona</taxon>
    </lineage>
</organism>
<proteinExistence type="predicted"/>
<dbReference type="SMART" id="SM00256">
    <property type="entry name" value="FBOX"/>
    <property type="match status" value="1"/>
</dbReference>
<name>A0ABD2YB03_9GENT</name>
<feature type="domain" description="F-box" evidence="1">
    <location>
        <begin position="16"/>
        <end position="55"/>
    </location>
</feature>
<evidence type="ECO:0000313" key="3">
    <source>
        <dbReference type="Proteomes" id="UP001630127"/>
    </source>
</evidence>
<dbReference type="InterPro" id="IPR001810">
    <property type="entry name" value="F-box_dom"/>
</dbReference>
<keyword evidence="3" id="KW-1185">Reference proteome</keyword>
<dbReference type="InterPro" id="IPR017451">
    <property type="entry name" value="F-box-assoc_interact_dom"/>
</dbReference>
<protein>
    <recommendedName>
        <fullName evidence="1">F-box domain-containing protein</fullName>
    </recommendedName>
</protein>
<dbReference type="Pfam" id="PF07734">
    <property type="entry name" value="FBA_1"/>
    <property type="match status" value="1"/>
</dbReference>
<dbReference type="EMBL" id="JBJUIK010000015">
    <property type="protein sequence ID" value="KAL3503379.1"/>
    <property type="molecule type" value="Genomic_DNA"/>
</dbReference>
<dbReference type="Pfam" id="PF00646">
    <property type="entry name" value="F-box"/>
    <property type="match status" value="1"/>
</dbReference>
<accession>A0ABD2YB03</accession>
<dbReference type="Gene3D" id="1.20.1280.50">
    <property type="match status" value="1"/>
</dbReference>